<dbReference type="InterPro" id="IPR005232">
    <property type="entry name" value="LarE"/>
</dbReference>
<dbReference type="GO" id="GO:0006529">
    <property type="term" value="P:asparagine biosynthetic process"/>
    <property type="evidence" value="ECO:0007669"/>
    <property type="project" value="InterPro"/>
</dbReference>
<dbReference type="PANTHER" id="PTHR43169">
    <property type="entry name" value="EXSB FAMILY PROTEIN"/>
    <property type="match status" value="1"/>
</dbReference>
<keyword evidence="3" id="KW-0808">Transferase</keyword>
<comment type="caution">
    <text evidence="3">The sequence shown here is derived from an EMBL/GenBank/DDBJ whole genome shotgun (WGS) entry which is preliminary data.</text>
</comment>
<protein>
    <submittedName>
        <fullName evidence="3">ATP-dependent sacrificial sulfur transferase LarE</fullName>
    </submittedName>
</protein>
<feature type="domain" description="Asparagine synthetase" evidence="2">
    <location>
        <begin position="25"/>
        <end position="89"/>
    </location>
</feature>
<name>A0A9D1ERI1_9FIRM</name>
<dbReference type="EMBL" id="DVIQ01000015">
    <property type="protein sequence ID" value="HIS30416.1"/>
    <property type="molecule type" value="Genomic_DNA"/>
</dbReference>
<dbReference type="GO" id="GO:0016783">
    <property type="term" value="F:sulfurtransferase activity"/>
    <property type="evidence" value="ECO:0007669"/>
    <property type="project" value="InterPro"/>
</dbReference>
<dbReference type="Gene3D" id="3.40.50.620">
    <property type="entry name" value="HUPs"/>
    <property type="match status" value="1"/>
</dbReference>
<dbReference type="SUPFAM" id="SSF52402">
    <property type="entry name" value="Adenine nucleotide alpha hydrolases-like"/>
    <property type="match status" value="1"/>
</dbReference>
<sequence length="281" mass="31086">MGRAEETRRRRICQEKIEEGARKGICLAFSGGIDSSLLLALARKACREAGTLLEAVTFDTVLHPPCDLQTAAQVARELGAEHKVIYVDELRNPALADNPPDRCYICKKGLFEELIRYAKDRGLGTLMEGTNADDLHVYRPGLRAIRELGLTSPLAEAGLTKAQVRSWAAELGISVASRPSAPCLATRLPYGARIDKSLLKRIGQGEEALREMGLKNIRIRVHGETLRLETDVESFGQILGQREEVLKILKKVGPIYLTLDLEGFRSGSMDLPLAERKKEQE</sequence>
<organism evidence="3 4">
    <name type="scientific">Candidatus Limivivens intestinipullorum</name>
    <dbReference type="NCBI Taxonomy" id="2840858"/>
    <lineage>
        <taxon>Bacteria</taxon>
        <taxon>Bacillati</taxon>
        <taxon>Bacillota</taxon>
        <taxon>Clostridia</taxon>
        <taxon>Lachnospirales</taxon>
        <taxon>Lachnospiraceae</taxon>
        <taxon>Lachnospiraceae incertae sedis</taxon>
        <taxon>Candidatus Limivivens</taxon>
    </lineage>
</organism>
<dbReference type="InterPro" id="IPR052188">
    <property type="entry name" value="Ni-pincer_cofactor_biosynth"/>
</dbReference>
<evidence type="ECO:0000256" key="1">
    <source>
        <dbReference type="PIRSR" id="PIRSR006661-1"/>
    </source>
</evidence>
<dbReference type="AlphaFoldDB" id="A0A9D1ERI1"/>
<dbReference type="InterPro" id="IPR001962">
    <property type="entry name" value="Asn_synthase"/>
</dbReference>
<gene>
    <name evidence="3" type="primary">larE</name>
    <name evidence="3" type="ORF">IAB44_02545</name>
</gene>
<reference evidence="3" key="2">
    <citation type="journal article" date="2021" name="PeerJ">
        <title>Extensive microbial diversity within the chicken gut microbiome revealed by metagenomics and culture.</title>
        <authorList>
            <person name="Gilroy R."/>
            <person name="Ravi A."/>
            <person name="Getino M."/>
            <person name="Pursley I."/>
            <person name="Horton D.L."/>
            <person name="Alikhan N.F."/>
            <person name="Baker D."/>
            <person name="Gharbi K."/>
            <person name="Hall N."/>
            <person name="Watson M."/>
            <person name="Adriaenssens E.M."/>
            <person name="Foster-Nyarko E."/>
            <person name="Jarju S."/>
            <person name="Secka A."/>
            <person name="Antonio M."/>
            <person name="Oren A."/>
            <person name="Chaudhuri R.R."/>
            <person name="La Ragione R."/>
            <person name="Hildebrand F."/>
            <person name="Pallen M.J."/>
        </authorList>
    </citation>
    <scope>NUCLEOTIDE SEQUENCE</scope>
    <source>
        <strain evidence="3">CHK190-19873</strain>
    </source>
</reference>
<dbReference type="Proteomes" id="UP000823935">
    <property type="component" value="Unassembled WGS sequence"/>
</dbReference>
<proteinExistence type="predicted"/>
<dbReference type="PIRSF" id="PIRSF006661">
    <property type="entry name" value="PP-lp_UCP006661"/>
    <property type="match status" value="1"/>
</dbReference>
<dbReference type="CDD" id="cd01990">
    <property type="entry name" value="LarE-like"/>
    <property type="match status" value="1"/>
</dbReference>
<dbReference type="InterPro" id="IPR014729">
    <property type="entry name" value="Rossmann-like_a/b/a_fold"/>
</dbReference>
<dbReference type="Pfam" id="PF00733">
    <property type="entry name" value="Asn_synthase"/>
    <property type="match status" value="1"/>
</dbReference>
<dbReference type="NCBIfam" id="TIGR00268">
    <property type="entry name" value="ATP-dependent sacrificial sulfur transferase LarE"/>
    <property type="match status" value="1"/>
</dbReference>
<feature type="active site" description="Nucleophile and sulfur donor" evidence="1">
    <location>
        <position position="183"/>
    </location>
</feature>
<dbReference type="GO" id="GO:0004066">
    <property type="term" value="F:asparagine synthase (glutamine-hydrolyzing) activity"/>
    <property type="evidence" value="ECO:0007669"/>
    <property type="project" value="InterPro"/>
</dbReference>
<accession>A0A9D1ERI1</accession>
<evidence type="ECO:0000313" key="4">
    <source>
        <dbReference type="Proteomes" id="UP000823935"/>
    </source>
</evidence>
<evidence type="ECO:0000259" key="2">
    <source>
        <dbReference type="Pfam" id="PF00733"/>
    </source>
</evidence>
<evidence type="ECO:0000313" key="3">
    <source>
        <dbReference type="EMBL" id="HIS30416.1"/>
    </source>
</evidence>
<dbReference type="PANTHER" id="PTHR43169:SF2">
    <property type="entry name" value="NAD_GMP SYNTHASE DOMAIN-CONTAINING PROTEIN"/>
    <property type="match status" value="1"/>
</dbReference>
<reference evidence="3" key="1">
    <citation type="submission" date="2020-10" db="EMBL/GenBank/DDBJ databases">
        <authorList>
            <person name="Gilroy R."/>
        </authorList>
    </citation>
    <scope>NUCLEOTIDE SEQUENCE</scope>
    <source>
        <strain evidence="3">CHK190-19873</strain>
    </source>
</reference>